<sequence length="152" mass="17160">MFSTEIGKENLHDFASPAFKTAFEFLKRKDLAELAEGSIDLENGVRASVQHYDSIDAANGSFESHEKLIDVQYVIEGKEYCYVCRRDGLTVKTPYNADNDITFYNETEKYSSVLLLPGDFVVLGPEDVHKPRVKVNESEPVKKIVLKVPVEI</sequence>
<dbReference type="EMBL" id="JADIMT010000053">
    <property type="protein sequence ID" value="MBO8436161.1"/>
    <property type="molecule type" value="Genomic_DNA"/>
</dbReference>
<dbReference type="AlphaFoldDB" id="A0A9D9H4K6"/>
<protein>
    <submittedName>
        <fullName evidence="1">YhcH/YjgK/YiaL family protein</fullName>
    </submittedName>
</protein>
<organism evidence="1 2">
    <name type="scientific">Candidatus Ornithospirochaeta stercoripullorum</name>
    <dbReference type="NCBI Taxonomy" id="2840899"/>
    <lineage>
        <taxon>Bacteria</taxon>
        <taxon>Pseudomonadati</taxon>
        <taxon>Spirochaetota</taxon>
        <taxon>Spirochaetia</taxon>
        <taxon>Spirochaetales</taxon>
        <taxon>Spirochaetaceae</taxon>
        <taxon>Spirochaetaceae incertae sedis</taxon>
        <taxon>Candidatus Ornithospirochaeta</taxon>
    </lineage>
</organism>
<reference evidence="1" key="2">
    <citation type="journal article" date="2021" name="PeerJ">
        <title>Extensive microbial diversity within the chicken gut microbiome revealed by metagenomics and culture.</title>
        <authorList>
            <person name="Gilroy R."/>
            <person name="Ravi A."/>
            <person name="Getino M."/>
            <person name="Pursley I."/>
            <person name="Horton D.L."/>
            <person name="Alikhan N.F."/>
            <person name="Baker D."/>
            <person name="Gharbi K."/>
            <person name="Hall N."/>
            <person name="Watson M."/>
            <person name="Adriaenssens E.M."/>
            <person name="Foster-Nyarko E."/>
            <person name="Jarju S."/>
            <person name="Secka A."/>
            <person name="Antonio M."/>
            <person name="Oren A."/>
            <person name="Chaudhuri R.R."/>
            <person name="La Ragione R."/>
            <person name="Hildebrand F."/>
            <person name="Pallen M.J."/>
        </authorList>
    </citation>
    <scope>NUCLEOTIDE SEQUENCE</scope>
    <source>
        <strain evidence="1">7293</strain>
    </source>
</reference>
<dbReference type="Pfam" id="PF04074">
    <property type="entry name" value="DUF386"/>
    <property type="match status" value="1"/>
</dbReference>
<comment type="caution">
    <text evidence="1">The sequence shown here is derived from an EMBL/GenBank/DDBJ whole genome shotgun (WGS) entry which is preliminary data.</text>
</comment>
<dbReference type="PANTHER" id="PTHR34986">
    <property type="entry name" value="EVOLVED BETA-GALACTOSIDASE SUBUNIT BETA"/>
    <property type="match status" value="1"/>
</dbReference>
<dbReference type="PANTHER" id="PTHR34986:SF1">
    <property type="entry name" value="PROTEIN YIAL"/>
    <property type="match status" value="1"/>
</dbReference>
<dbReference type="InterPro" id="IPR004375">
    <property type="entry name" value="NanQ/TabA/YiaL"/>
</dbReference>
<name>A0A9D9H4K6_9SPIO</name>
<dbReference type="GO" id="GO:0005829">
    <property type="term" value="C:cytosol"/>
    <property type="evidence" value="ECO:0007669"/>
    <property type="project" value="TreeGrafter"/>
</dbReference>
<dbReference type="NCBIfam" id="TIGR00022">
    <property type="entry name" value="YhcH/YjgK/YiaL family protein"/>
    <property type="match status" value="1"/>
</dbReference>
<evidence type="ECO:0000313" key="1">
    <source>
        <dbReference type="EMBL" id="MBO8436161.1"/>
    </source>
</evidence>
<evidence type="ECO:0000313" key="2">
    <source>
        <dbReference type="Proteomes" id="UP000823615"/>
    </source>
</evidence>
<proteinExistence type="predicted"/>
<gene>
    <name evidence="1" type="ORF">IAA97_04205</name>
</gene>
<dbReference type="SUPFAM" id="SSF51197">
    <property type="entry name" value="Clavaminate synthase-like"/>
    <property type="match status" value="1"/>
</dbReference>
<dbReference type="Gene3D" id="2.60.120.370">
    <property type="entry name" value="YhcH/YjgK/YiaL"/>
    <property type="match status" value="1"/>
</dbReference>
<reference evidence="1" key="1">
    <citation type="submission" date="2020-10" db="EMBL/GenBank/DDBJ databases">
        <authorList>
            <person name="Gilroy R."/>
        </authorList>
    </citation>
    <scope>NUCLEOTIDE SEQUENCE</scope>
    <source>
        <strain evidence="1">7293</strain>
    </source>
</reference>
<dbReference type="Proteomes" id="UP000823615">
    <property type="component" value="Unassembled WGS sequence"/>
</dbReference>
<dbReference type="InterPro" id="IPR037012">
    <property type="entry name" value="NanQ/TabA/YiaL_sf"/>
</dbReference>
<accession>A0A9D9H4K6</accession>